<dbReference type="EMBL" id="JBEZFP010000031">
    <property type="protein sequence ID" value="MEU8134785.1"/>
    <property type="molecule type" value="Genomic_DNA"/>
</dbReference>
<dbReference type="InterPro" id="IPR011009">
    <property type="entry name" value="Kinase-like_dom_sf"/>
</dbReference>
<evidence type="ECO:0000313" key="3">
    <source>
        <dbReference type="Proteomes" id="UP001551482"/>
    </source>
</evidence>
<dbReference type="SUPFAM" id="SSF56112">
    <property type="entry name" value="Protein kinase-like (PK-like)"/>
    <property type="match status" value="1"/>
</dbReference>
<protein>
    <submittedName>
        <fullName evidence="2">Phosphotransferase</fullName>
    </submittedName>
</protein>
<name>A0ABV3DG99_9ACTN</name>
<dbReference type="InterPro" id="IPR002575">
    <property type="entry name" value="Aminoglycoside_PTrfase"/>
</dbReference>
<dbReference type="Pfam" id="PF01636">
    <property type="entry name" value="APH"/>
    <property type="match status" value="1"/>
</dbReference>
<feature type="domain" description="Aminoglycoside phosphotransferase" evidence="1">
    <location>
        <begin position="25"/>
        <end position="244"/>
    </location>
</feature>
<reference evidence="2 3" key="1">
    <citation type="submission" date="2024-06" db="EMBL/GenBank/DDBJ databases">
        <title>The Natural Products Discovery Center: Release of the First 8490 Sequenced Strains for Exploring Actinobacteria Biosynthetic Diversity.</title>
        <authorList>
            <person name="Kalkreuter E."/>
            <person name="Kautsar S.A."/>
            <person name="Yang D."/>
            <person name="Bader C.D."/>
            <person name="Teijaro C.N."/>
            <person name="Fluegel L."/>
            <person name="Davis C.M."/>
            <person name="Simpson J.R."/>
            <person name="Lauterbach L."/>
            <person name="Steele A.D."/>
            <person name="Gui C."/>
            <person name="Meng S."/>
            <person name="Li G."/>
            <person name="Viehrig K."/>
            <person name="Ye F."/>
            <person name="Su P."/>
            <person name="Kiefer A.F."/>
            <person name="Nichols A."/>
            <person name="Cepeda A.J."/>
            <person name="Yan W."/>
            <person name="Fan B."/>
            <person name="Jiang Y."/>
            <person name="Adhikari A."/>
            <person name="Zheng C.-J."/>
            <person name="Schuster L."/>
            <person name="Cowan T.M."/>
            <person name="Smanski M.J."/>
            <person name="Chevrette M.G."/>
            <person name="De Carvalho L.P.S."/>
            <person name="Shen B."/>
        </authorList>
    </citation>
    <scope>NUCLEOTIDE SEQUENCE [LARGE SCALE GENOMIC DNA]</scope>
    <source>
        <strain evidence="2 3">NPDC048946</strain>
    </source>
</reference>
<keyword evidence="3" id="KW-1185">Reference proteome</keyword>
<dbReference type="Gene3D" id="3.30.200.20">
    <property type="entry name" value="Phosphorylase Kinase, domain 1"/>
    <property type="match status" value="1"/>
</dbReference>
<accession>A0ABV3DG99</accession>
<organism evidence="2 3">
    <name type="scientific">Streptodolium elevatio</name>
    <dbReference type="NCBI Taxonomy" id="3157996"/>
    <lineage>
        <taxon>Bacteria</taxon>
        <taxon>Bacillati</taxon>
        <taxon>Actinomycetota</taxon>
        <taxon>Actinomycetes</taxon>
        <taxon>Kitasatosporales</taxon>
        <taxon>Streptomycetaceae</taxon>
        <taxon>Streptodolium</taxon>
    </lineage>
</organism>
<gene>
    <name evidence="2" type="ORF">AB0C36_14870</name>
</gene>
<evidence type="ECO:0000313" key="2">
    <source>
        <dbReference type="EMBL" id="MEU8134785.1"/>
    </source>
</evidence>
<sequence>MADHTALRPHEIAHVCAAYGLSVREVTPLTGGTMNANLLVDAGGAGLFVLTVLASREVAAVSRPVGVMRWLASSGYPTSAPLDGDGKGPRGRAVIVRPYTPGVCHDTLPARLLPAAGAVLARLHGLGVPPRELRLPENGRRLPDGAVAMIEGFPDREFAAWLLRNVAEPPLSDLRRCITHGDLFADNLVETYAGSLHVLDWETASVDDPLLDLGMTVVGLGVEDGVVHTERVAALVDGYRKVRPISPDDLHRLRELSVYAGSIVAFNRYVRRADPRARPFAAMVSAVDGLRAAWPVAYGRRPMVGPRR</sequence>
<dbReference type="Gene3D" id="3.90.1200.10">
    <property type="match status" value="1"/>
</dbReference>
<dbReference type="RefSeq" id="WP_358353716.1">
    <property type="nucleotide sequence ID" value="NZ_JBEZFP010000031.1"/>
</dbReference>
<proteinExistence type="predicted"/>
<dbReference type="Proteomes" id="UP001551482">
    <property type="component" value="Unassembled WGS sequence"/>
</dbReference>
<comment type="caution">
    <text evidence="2">The sequence shown here is derived from an EMBL/GenBank/DDBJ whole genome shotgun (WGS) entry which is preliminary data.</text>
</comment>
<evidence type="ECO:0000259" key="1">
    <source>
        <dbReference type="Pfam" id="PF01636"/>
    </source>
</evidence>